<dbReference type="InterPro" id="IPR002557">
    <property type="entry name" value="Chitin-bd_dom"/>
</dbReference>
<keyword evidence="3" id="KW-0677">Repeat</keyword>
<dbReference type="PROSITE" id="PS50940">
    <property type="entry name" value="CHIT_BIND_II"/>
    <property type="match status" value="2"/>
</dbReference>
<evidence type="ECO:0000313" key="9">
    <source>
        <dbReference type="EMBL" id="VDP37816.1"/>
    </source>
</evidence>
<gene>
    <name evidence="9" type="ORF">SBAD_LOCUS11184</name>
</gene>
<protein>
    <submittedName>
        <fullName evidence="11">Chitin-binding type-2 domain-containing protein</fullName>
    </submittedName>
</protein>
<dbReference type="Gene3D" id="2.170.140.10">
    <property type="entry name" value="Chitin binding domain"/>
    <property type="match status" value="2"/>
</dbReference>
<feature type="chain" id="PRO_5043140485" evidence="7">
    <location>
        <begin position="27"/>
        <end position="231"/>
    </location>
</feature>
<evidence type="ECO:0000256" key="2">
    <source>
        <dbReference type="ARBA" id="ARBA00022729"/>
    </source>
</evidence>
<evidence type="ECO:0000313" key="10">
    <source>
        <dbReference type="Proteomes" id="UP000270296"/>
    </source>
</evidence>
<name>A0A183J5N6_9BILA</name>
<evidence type="ECO:0000256" key="4">
    <source>
        <dbReference type="ARBA" id="ARBA00023157"/>
    </source>
</evidence>
<dbReference type="InterPro" id="IPR051940">
    <property type="entry name" value="Chitin_bind-dev_reg"/>
</dbReference>
<proteinExistence type="predicted"/>
<accession>A0A183J5N6</accession>
<evidence type="ECO:0000256" key="7">
    <source>
        <dbReference type="SAM" id="SignalP"/>
    </source>
</evidence>
<organism evidence="11">
    <name type="scientific">Soboliphyme baturini</name>
    <dbReference type="NCBI Taxonomy" id="241478"/>
    <lineage>
        <taxon>Eukaryota</taxon>
        <taxon>Metazoa</taxon>
        <taxon>Ecdysozoa</taxon>
        <taxon>Nematoda</taxon>
        <taxon>Enoplea</taxon>
        <taxon>Dorylaimia</taxon>
        <taxon>Dioctophymatida</taxon>
        <taxon>Dioctophymatoidea</taxon>
        <taxon>Soboliphymatidae</taxon>
        <taxon>Soboliphyme</taxon>
    </lineage>
</organism>
<evidence type="ECO:0000259" key="8">
    <source>
        <dbReference type="PROSITE" id="PS50940"/>
    </source>
</evidence>
<feature type="signal peptide" evidence="7">
    <location>
        <begin position="1"/>
        <end position="26"/>
    </location>
</feature>
<dbReference type="Pfam" id="PF01607">
    <property type="entry name" value="CBM_14"/>
    <property type="match status" value="2"/>
</dbReference>
<reference evidence="9 10" key="2">
    <citation type="submission" date="2018-11" db="EMBL/GenBank/DDBJ databases">
        <authorList>
            <consortium name="Pathogen Informatics"/>
        </authorList>
    </citation>
    <scope>NUCLEOTIDE SEQUENCE [LARGE SCALE GENOMIC DNA]</scope>
</reference>
<dbReference type="PANTHER" id="PTHR23301">
    <property type="entry name" value="CHITIN BINDING PERITROPHIN-A"/>
    <property type="match status" value="1"/>
</dbReference>
<dbReference type="GO" id="GO:0005576">
    <property type="term" value="C:extracellular region"/>
    <property type="evidence" value="ECO:0007669"/>
    <property type="project" value="InterPro"/>
</dbReference>
<evidence type="ECO:0000256" key="6">
    <source>
        <dbReference type="SAM" id="MobiDB-lite"/>
    </source>
</evidence>
<keyword evidence="10" id="KW-1185">Reference proteome</keyword>
<feature type="domain" description="Chitin-binding type-2" evidence="8">
    <location>
        <begin position="31"/>
        <end position="90"/>
    </location>
</feature>
<evidence type="ECO:0000256" key="5">
    <source>
        <dbReference type="ARBA" id="ARBA00023180"/>
    </source>
</evidence>
<dbReference type="PANTHER" id="PTHR23301:SF0">
    <property type="entry name" value="CHITIN-BINDING TYPE-2 DOMAIN-CONTAINING PROTEIN-RELATED"/>
    <property type="match status" value="1"/>
</dbReference>
<keyword evidence="5" id="KW-0325">Glycoprotein</keyword>
<evidence type="ECO:0000313" key="11">
    <source>
        <dbReference type="WBParaSite" id="SBAD_0001156401-mRNA-1"/>
    </source>
</evidence>
<dbReference type="SUPFAM" id="SSF57625">
    <property type="entry name" value="Invertebrate chitin-binding proteins"/>
    <property type="match status" value="2"/>
</dbReference>
<evidence type="ECO:0000256" key="3">
    <source>
        <dbReference type="ARBA" id="ARBA00022737"/>
    </source>
</evidence>
<dbReference type="WBParaSite" id="SBAD_0001156401-mRNA-1">
    <property type="protein sequence ID" value="SBAD_0001156401-mRNA-1"/>
    <property type="gene ID" value="SBAD_0001156401"/>
</dbReference>
<dbReference type="AlphaFoldDB" id="A0A183J5N6"/>
<keyword evidence="1" id="KW-0147">Chitin-binding</keyword>
<keyword evidence="2 7" id="KW-0732">Signal</keyword>
<dbReference type="InterPro" id="IPR036508">
    <property type="entry name" value="Chitin-bd_dom_sf"/>
</dbReference>
<dbReference type="SMART" id="SM00494">
    <property type="entry name" value="ChtBD2"/>
    <property type="match status" value="2"/>
</dbReference>
<reference evidence="11" key="1">
    <citation type="submission" date="2016-06" db="UniProtKB">
        <authorList>
            <consortium name="WormBaseParasite"/>
        </authorList>
    </citation>
    <scope>IDENTIFICATION</scope>
</reference>
<dbReference type="EMBL" id="UZAM01015212">
    <property type="protein sequence ID" value="VDP37816.1"/>
    <property type="molecule type" value="Genomic_DNA"/>
</dbReference>
<sequence>MHRASIHWRKASLCFLVYVVVQAVCASEAEEFDCTDRSNGDYEDPKSACASHYYSCFASTTLKRHCPKGLVYNPRLKRCDWRESVPGCGGANPDRRKPHFECPQRDGLFAVQDCSPQYWRCSGGEPVKMACAEGQAFDGRSKKCAAIGNVLACNLKIQQEVPKVRQEAPNDKRQAADVSKAAKQEIKKSGHRNEGRSGMIWISLANCHLPELSLLLYAVSAIFVSDSDSPE</sequence>
<dbReference type="OrthoDB" id="5877064at2759"/>
<keyword evidence="4" id="KW-1015">Disulfide bond</keyword>
<dbReference type="Proteomes" id="UP000270296">
    <property type="component" value="Unassembled WGS sequence"/>
</dbReference>
<evidence type="ECO:0000256" key="1">
    <source>
        <dbReference type="ARBA" id="ARBA00022669"/>
    </source>
</evidence>
<feature type="domain" description="Chitin-binding type-2" evidence="8">
    <location>
        <begin position="99"/>
        <end position="155"/>
    </location>
</feature>
<dbReference type="GO" id="GO:0008061">
    <property type="term" value="F:chitin binding"/>
    <property type="evidence" value="ECO:0007669"/>
    <property type="project" value="UniProtKB-KW"/>
</dbReference>
<feature type="region of interest" description="Disordered" evidence="6">
    <location>
        <begin position="166"/>
        <end position="191"/>
    </location>
</feature>